<keyword evidence="1" id="KW-1133">Transmembrane helix</keyword>
<dbReference type="HOGENOM" id="CLU_2466804_0_0_11"/>
<evidence type="ECO:0000313" key="2">
    <source>
        <dbReference type="EMBL" id="ABY23608.1"/>
    </source>
</evidence>
<feature type="transmembrane region" description="Helical" evidence="1">
    <location>
        <begin position="46"/>
        <end position="71"/>
    </location>
</feature>
<dbReference type="AlphaFoldDB" id="A9WQQ1"/>
<evidence type="ECO:0000313" key="3">
    <source>
        <dbReference type="Proteomes" id="UP000002007"/>
    </source>
</evidence>
<feature type="transmembrane region" description="Helical" evidence="1">
    <location>
        <begin position="20"/>
        <end position="40"/>
    </location>
</feature>
<reference evidence="3" key="1">
    <citation type="journal article" date="2008" name="J. Bacteriol.">
        <title>Genome sequence of the fish pathogen Renibacterium salmoninarum suggests reductive evolution away from an environmental Arthrobacter ancestor.</title>
        <authorList>
            <person name="Wiens G.D."/>
            <person name="Rockey D.D."/>
            <person name="Wu Z."/>
            <person name="Chang J."/>
            <person name="Levy R."/>
            <person name="Crane S."/>
            <person name="Chen D.S."/>
            <person name="Capri G.R."/>
            <person name="Burnett J.R."/>
            <person name="Sudheesh P.S."/>
            <person name="Schipma M.J."/>
            <person name="Burd H."/>
            <person name="Bhattacharyya A."/>
            <person name="Rhodes L.D."/>
            <person name="Kaul R."/>
            <person name="Strom M.S."/>
        </authorList>
    </citation>
    <scope>NUCLEOTIDE SEQUENCE [LARGE SCALE GENOMIC DNA]</scope>
    <source>
        <strain evidence="3">ATCC 33209 / DSM 20767 / JCM 11484 / NBRC 15589 / NCIMB 2235</strain>
    </source>
</reference>
<evidence type="ECO:0000256" key="1">
    <source>
        <dbReference type="SAM" id="Phobius"/>
    </source>
</evidence>
<accession>A9WQQ1</accession>
<keyword evidence="1" id="KW-0472">Membrane</keyword>
<keyword evidence="3" id="KW-1185">Reference proteome</keyword>
<dbReference type="EMBL" id="CP000910">
    <property type="protein sequence ID" value="ABY23608.1"/>
    <property type="molecule type" value="Genomic_DNA"/>
</dbReference>
<dbReference type="KEGG" id="rsa:RSal33209_1875"/>
<name>A9WQQ1_RENSM</name>
<dbReference type="Proteomes" id="UP000002007">
    <property type="component" value="Chromosome"/>
</dbReference>
<sequence>MKLMENEVPQKHLKTGKRMIAIGLVGFVLLYLASMFLRSFTGDLPWVPTVLVIMGTVSFGFLALSLAGFGLRQYLKYKLPKVGQDKDG</sequence>
<dbReference type="STRING" id="288705.RSal33209_1875"/>
<proteinExistence type="predicted"/>
<keyword evidence="1" id="KW-0812">Transmembrane</keyword>
<protein>
    <submittedName>
        <fullName evidence="2">Uncharacterized protein</fullName>
    </submittedName>
</protein>
<organism evidence="2 3">
    <name type="scientific">Renibacterium salmoninarum (strain ATCC 33209 / DSM 20767 / JCM 11484 / NBRC 15589 / NCIMB 2235)</name>
    <dbReference type="NCBI Taxonomy" id="288705"/>
    <lineage>
        <taxon>Bacteria</taxon>
        <taxon>Bacillati</taxon>
        <taxon>Actinomycetota</taxon>
        <taxon>Actinomycetes</taxon>
        <taxon>Micrococcales</taxon>
        <taxon>Micrococcaceae</taxon>
        <taxon>Renibacterium</taxon>
    </lineage>
</organism>
<gene>
    <name evidence="2" type="ordered locus">RSal33209_1875</name>
</gene>